<dbReference type="AlphaFoldDB" id="A0A5E4LKF2"/>
<organism evidence="1 2">
    <name type="scientific">Candidatus Bilamarchaeum dharawalense</name>
    <dbReference type="NCBI Taxonomy" id="2885759"/>
    <lineage>
        <taxon>Archaea</taxon>
        <taxon>Candidatus Micrarchaeota</taxon>
        <taxon>Candidatus Micrarchaeia</taxon>
        <taxon>Candidatus Anstonellales</taxon>
        <taxon>Candidatus Bilamarchaeaceae</taxon>
        <taxon>Candidatus Bilamarchaeum</taxon>
    </lineage>
</organism>
<protein>
    <submittedName>
        <fullName evidence="1">Uncharacterized protein</fullName>
    </submittedName>
</protein>
<gene>
    <name evidence="1" type="ORF">LFW2832_00059</name>
</gene>
<sequence length="41" mass="4790">MKKPDKKLPKIKTMAEIEKEYPICGTAKLWMKKLAKDKKAK</sequence>
<dbReference type="EMBL" id="CABMJJ010000001">
    <property type="protein sequence ID" value="VVC02534.1"/>
    <property type="molecule type" value="Genomic_DNA"/>
</dbReference>
<name>A0A5E4LKF2_9ARCH</name>
<comment type="caution">
    <text evidence="1">The sequence shown here is derived from an EMBL/GenBank/DDBJ whole genome shotgun (WGS) entry which is preliminary data.</text>
</comment>
<evidence type="ECO:0000313" key="1">
    <source>
        <dbReference type="EMBL" id="VVC02534.1"/>
    </source>
</evidence>
<accession>A0A5E4LKF2</accession>
<proteinExistence type="predicted"/>
<evidence type="ECO:0000313" key="2">
    <source>
        <dbReference type="Proteomes" id="UP000789941"/>
    </source>
</evidence>
<reference evidence="1 2" key="1">
    <citation type="submission" date="2019-08" db="EMBL/GenBank/DDBJ databases">
        <authorList>
            <person name="Vazquez-Campos X."/>
        </authorList>
    </citation>
    <scope>NUCLEOTIDE SEQUENCE [LARGE SCALE GENOMIC DNA]</scope>
    <source>
        <strain evidence="1">LFW-283_2</strain>
    </source>
</reference>
<dbReference type="Proteomes" id="UP000789941">
    <property type="component" value="Unassembled WGS sequence"/>
</dbReference>